<keyword evidence="2" id="KW-1003">Cell membrane</keyword>
<comment type="subcellular location">
    <subcellularLocation>
        <location evidence="1">Cell membrane</location>
        <topology evidence="1">Single-pass membrane protein</topology>
    </subcellularLocation>
</comment>
<feature type="transmembrane region" description="Helical" evidence="9">
    <location>
        <begin position="114"/>
        <end position="139"/>
    </location>
</feature>
<evidence type="ECO:0000256" key="5">
    <source>
        <dbReference type="ARBA" id="ARBA00022989"/>
    </source>
</evidence>
<accession>A0A2N9GJN2</accession>
<dbReference type="Gene3D" id="3.30.200.20">
    <property type="entry name" value="Phosphorylase Kinase, domain 1"/>
    <property type="match status" value="1"/>
</dbReference>
<proteinExistence type="predicted"/>
<dbReference type="InterPro" id="IPR044812">
    <property type="entry name" value="CERK1/LYK3-like"/>
</dbReference>
<evidence type="ECO:0000256" key="9">
    <source>
        <dbReference type="SAM" id="Phobius"/>
    </source>
</evidence>
<keyword evidence="7" id="KW-1015">Disulfide bond</keyword>
<evidence type="ECO:0000256" key="6">
    <source>
        <dbReference type="ARBA" id="ARBA00023136"/>
    </source>
</evidence>
<keyword evidence="6 9" id="KW-0472">Membrane</keyword>
<evidence type="ECO:0000256" key="7">
    <source>
        <dbReference type="ARBA" id="ARBA00023157"/>
    </source>
</evidence>
<dbReference type="InterPro" id="IPR011009">
    <property type="entry name" value="Kinase-like_dom_sf"/>
</dbReference>
<dbReference type="AlphaFoldDB" id="A0A2N9GJN2"/>
<keyword evidence="8" id="KW-0067">ATP-binding</keyword>
<dbReference type="InterPro" id="IPR017441">
    <property type="entry name" value="Protein_kinase_ATP_BS"/>
</dbReference>
<evidence type="ECO:0000256" key="4">
    <source>
        <dbReference type="ARBA" id="ARBA00022729"/>
    </source>
</evidence>
<name>A0A2N9GJN2_FAGSY</name>
<reference evidence="11" key="1">
    <citation type="submission" date="2018-02" db="EMBL/GenBank/DDBJ databases">
        <authorList>
            <person name="Cohen D.B."/>
            <person name="Kent A.D."/>
        </authorList>
    </citation>
    <scope>NUCLEOTIDE SEQUENCE</scope>
</reference>
<organism evidence="11">
    <name type="scientific">Fagus sylvatica</name>
    <name type="common">Beechnut</name>
    <dbReference type="NCBI Taxonomy" id="28930"/>
    <lineage>
        <taxon>Eukaryota</taxon>
        <taxon>Viridiplantae</taxon>
        <taxon>Streptophyta</taxon>
        <taxon>Embryophyta</taxon>
        <taxon>Tracheophyta</taxon>
        <taxon>Spermatophyta</taxon>
        <taxon>Magnoliopsida</taxon>
        <taxon>eudicotyledons</taxon>
        <taxon>Gunneridae</taxon>
        <taxon>Pentapetalae</taxon>
        <taxon>rosids</taxon>
        <taxon>fabids</taxon>
        <taxon>Fagales</taxon>
        <taxon>Fagaceae</taxon>
        <taxon>Fagus</taxon>
    </lineage>
</organism>
<evidence type="ECO:0000256" key="1">
    <source>
        <dbReference type="ARBA" id="ARBA00004162"/>
    </source>
</evidence>
<protein>
    <recommendedName>
        <fullName evidence="10">Protein kinase domain-containing protein</fullName>
    </recommendedName>
</protein>
<evidence type="ECO:0000313" key="11">
    <source>
        <dbReference type="EMBL" id="SPC99822.1"/>
    </source>
</evidence>
<gene>
    <name evidence="11" type="ORF">FSB_LOCUS27704</name>
</gene>
<dbReference type="SUPFAM" id="SSF56112">
    <property type="entry name" value="Protein kinase-like (PK-like)"/>
    <property type="match status" value="1"/>
</dbReference>
<keyword evidence="5 9" id="KW-1133">Transmembrane helix</keyword>
<evidence type="ECO:0000256" key="2">
    <source>
        <dbReference type="ARBA" id="ARBA00022475"/>
    </source>
</evidence>
<dbReference type="PROSITE" id="PS50011">
    <property type="entry name" value="PROTEIN_KINASE_DOM"/>
    <property type="match status" value="1"/>
</dbReference>
<sequence>MGQCSQGCNVALASHFVWEAASANLTVVADFFQVSDNNVILSYNKDTSSNTWIRTFSRINVPFPCDCISGEFLGHVSQYTTRPGDTYDVMYNPGVNFSQGSGIVHIPGRGLPGLAIAGISIGGVAGVLLLLVGIFVWYYRKKKVDSKLFSVASHDLSAQDRIGLGSTKAGESNNLAASADSASGLTSTTLESVSISGGGASGLTMDQSVEFSYAELAKATDNFSLAYKIGEGGYGAVYYAELRGEKAAIKKMDTQASKEFLAELKVLTRVYHLNLFLDVLNQPDPTEDLRKLVDRWLRNDYPLESVLKMAQLAKACTHENPQLRPSMRSIVVALMTLTSATDDWDIGSLNEKQVLFNIVRGR</sequence>
<dbReference type="GO" id="GO:0005524">
    <property type="term" value="F:ATP binding"/>
    <property type="evidence" value="ECO:0007669"/>
    <property type="project" value="UniProtKB-UniRule"/>
</dbReference>
<evidence type="ECO:0000259" key="10">
    <source>
        <dbReference type="PROSITE" id="PS50011"/>
    </source>
</evidence>
<dbReference type="PANTHER" id="PTHR46204:SF30">
    <property type="entry name" value="CHITIN ELICITOR RECEPTOR KINASE 1"/>
    <property type="match status" value="1"/>
</dbReference>
<feature type="binding site" evidence="8">
    <location>
        <position position="251"/>
    </location>
    <ligand>
        <name>ATP</name>
        <dbReference type="ChEBI" id="CHEBI:30616"/>
    </ligand>
</feature>
<dbReference type="GO" id="GO:0019199">
    <property type="term" value="F:transmembrane receptor protein kinase activity"/>
    <property type="evidence" value="ECO:0007669"/>
    <property type="project" value="InterPro"/>
</dbReference>
<dbReference type="GO" id="GO:0045087">
    <property type="term" value="P:innate immune response"/>
    <property type="evidence" value="ECO:0007669"/>
    <property type="project" value="InterPro"/>
</dbReference>
<keyword evidence="4" id="KW-0732">Signal</keyword>
<feature type="domain" description="Protein kinase" evidence="10">
    <location>
        <begin position="223"/>
        <end position="362"/>
    </location>
</feature>
<dbReference type="PANTHER" id="PTHR46204">
    <property type="entry name" value="CHITIN ELICITOR RECEPTOR KINASE 1-RELATED"/>
    <property type="match status" value="1"/>
</dbReference>
<keyword evidence="3 9" id="KW-0812">Transmembrane</keyword>
<dbReference type="PROSITE" id="PS00107">
    <property type="entry name" value="PROTEIN_KINASE_ATP"/>
    <property type="match status" value="1"/>
</dbReference>
<keyword evidence="8" id="KW-0547">Nucleotide-binding</keyword>
<dbReference type="EMBL" id="OIVN01002013">
    <property type="protein sequence ID" value="SPC99822.1"/>
    <property type="molecule type" value="Genomic_DNA"/>
</dbReference>
<evidence type="ECO:0000256" key="3">
    <source>
        <dbReference type="ARBA" id="ARBA00022692"/>
    </source>
</evidence>
<dbReference type="InterPro" id="IPR000719">
    <property type="entry name" value="Prot_kinase_dom"/>
</dbReference>
<dbReference type="GO" id="GO:0005886">
    <property type="term" value="C:plasma membrane"/>
    <property type="evidence" value="ECO:0007669"/>
    <property type="project" value="UniProtKB-SubCell"/>
</dbReference>
<evidence type="ECO:0000256" key="8">
    <source>
        <dbReference type="PROSITE-ProRule" id="PRU10141"/>
    </source>
</evidence>